<comment type="similarity">
    <text evidence="1">Belongs to the beta type-B retroviral polymerase family. HERV class-II K(HML-2) pol subfamily.</text>
</comment>
<dbReference type="GO" id="GO:0016787">
    <property type="term" value="F:hydrolase activity"/>
    <property type="evidence" value="ECO:0007669"/>
    <property type="project" value="UniProtKB-KW"/>
</dbReference>
<evidence type="ECO:0000256" key="4">
    <source>
        <dbReference type="ARBA" id="ARBA00022722"/>
    </source>
</evidence>
<evidence type="ECO:0000256" key="1">
    <source>
        <dbReference type="ARBA" id="ARBA00010879"/>
    </source>
</evidence>
<dbReference type="Ensembl" id="ENSGACT00000084017.1">
    <property type="protein sequence ID" value="ENSGACP00000034672.1"/>
    <property type="gene ID" value="ENSGACG00000023512.1"/>
</dbReference>
<dbReference type="GO" id="GO:0004519">
    <property type="term" value="F:endonuclease activity"/>
    <property type="evidence" value="ECO:0007669"/>
    <property type="project" value="UniProtKB-KW"/>
</dbReference>
<keyword evidence="7" id="KW-0695">RNA-directed DNA polymerase</keyword>
<dbReference type="InterPro" id="IPR043128">
    <property type="entry name" value="Rev_trsase/Diguanyl_cyclase"/>
</dbReference>
<keyword evidence="6" id="KW-0378">Hydrolase</keyword>
<dbReference type="PROSITE" id="PS50878">
    <property type="entry name" value="RT_POL"/>
    <property type="match status" value="1"/>
</dbReference>
<evidence type="ECO:0000256" key="2">
    <source>
        <dbReference type="ARBA" id="ARBA00022679"/>
    </source>
</evidence>
<dbReference type="InterPro" id="IPR050951">
    <property type="entry name" value="Retrovirus_Pol_polyprotein"/>
</dbReference>
<keyword evidence="8" id="KW-0479">Metal-binding</keyword>
<dbReference type="SUPFAM" id="SSF56672">
    <property type="entry name" value="DNA/RNA polymerases"/>
    <property type="match status" value="1"/>
</dbReference>
<dbReference type="SUPFAM" id="SSF57756">
    <property type="entry name" value="Retrovirus zinc finger-like domains"/>
    <property type="match status" value="1"/>
</dbReference>
<dbReference type="CDD" id="cd09274">
    <property type="entry name" value="RNase_HI_RT_Ty3"/>
    <property type="match status" value="1"/>
</dbReference>
<dbReference type="GO" id="GO:0003964">
    <property type="term" value="F:RNA-directed DNA polymerase activity"/>
    <property type="evidence" value="ECO:0007669"/>
    <property type="project" value="UniProtKB-KW"/>
</dbReference>
<keyword evidence="2" id="KW-0808">Transferase</keyword>
<evidence type="ECO:0000256" key="9">
    <source>
        <dbReference type="SAM" id="MobiDB-lite"/>
    </source>
</evidence>
<dbReference type="CDD" id="cd00303">
    <property type="entry name" value="retropepsin_like"/>
    <property type="match status" value="1"/>
</dbReference>
<dbReference type="Pfam" id="PF17917">
    <property type="entry name" value="RT_RNaseH"/>
    <property type="match status" value="1"/>
</dbReference>
<evidence type="ECO:0000256" key="5">
    <source>
        <dbReference type="ARBA" id="ARBA00022759"/>
    </source>
</evidence>
<feature type="domain" description="CCHC-type" evidence="10">
    <location>
        <begin position="313"/>
        <end position="328"/>
    </location>
</feature>
<evidence type="ECO:0000256" key="7">
    <source>
        <dbReference type="ARBA" id="ARBA00022918"/>
    </source>
</evidence>
<accession>A0AAQ4P7F6</accession>
<feature type="region of interest" description="Disordered" evidence="9">
    <location>
        <begin position="1030"/>
        <end position="1053"/>
    </location>
</feature>
<dbReference type="Gene3D" id="2.40.70.10">
    <property type="entry name" value="Acid Proteases"/>
    <property type="match status" value="1"/>
</dbReference>
<keyword evidence="4" id="KW-0540">Nuclease</keyword>
<evidence type="ECO:0000256" key="3">
    <source>
        <dbReference type="ARBA" id="ARBA00022695"/>
    </source>
</evidence>
<keyword evidence="5" id="KW-0255">Endonuclease</keyword>
<reference evidence="12 13" key="1">
    <citation type="journal article" date="2021" name="G3 (Bethesda)">
        <title>Improved contiguity of the threespine stickleback genome using long-read sequencing.</title>
        <authorList>
            <person name="Nath S."/>
            <person name="Shaw D.E."/>
            <person name="White M.A."/>
        </authorList>
    </citation>
    <scope>NUCLEOTIDE SEQUENCE [LARGE SCALE GENOMIC DNA]</scope>
    <source>
        <strain evidence="12 13">Lake Benthic</strain>
    </source>
</reference>
<dbReference type="PANTHER" id="PTHR37984">
    <property type="entry name" value="PROTEIN CBG26694"/>
    <property type="match status" value="1"/>
</dbReference>
<proteinExistence type="inferred from homology"/>
<dbReference type="InterPro" id="IPR041373">
    <property type="entry name" value="RT_RNaseH"/>
</dbReference>
<dbReference type="GeneTree" id="ENSGT00940000168677"/>
<evidence type="ECO:0000313" key="12">
    <source>
        <dbReference type="Ensembl" id="ENSGACP00000034672.1"/>
    </source>
</evidence>
<dbReference type="Gene3D" id="3.10.10.10">
    <property type="entry name" value="HIV Type 1 Reverse Transcriptase, subunit A, domain 1"/>
    <property type="match status" value="1"/>
</dbReference>
<dbReference type="PROSITE" id="PS50158">
    <property type="entry name" value="ZF_CCHC"/>
    <property type="match status" value="1"/>
</dbReference>
<dbReference type="Pfam" id="PF03732">
    <property type="entry name" value="Retrotrans_gag"/>
    <property type="match status" value="1"/>
</dbReference>
<evidence type="ECO:0008006" key="14">
    <source>
        <dbReference type="Google" id="ProtNLM"/>
    </source>
</evidence>
<organism evidence="12 13">
    <name type="scientific">Gasterosteus aculeatus aculeatus</name>
    <name type="common">three-spined stickleback</name>
    <dbReference type="NCBI Taxonomy" id="481459"/>
    <lineage>
        <taxon>Eukaryota</taxon>
        <taxon>Metazoa</taxon>
        <taxon>Chordata</taxon>
        <taxon>Craniata</taxon>
        <taxon>Vertebrata</taxon>
        <taxon>Euteleostomi</taxon>
        <taxon>Actinopterygii</taxon>
        <taxon>Neopterygii</taxon>
        <taxon>Teleostei</taxon>
        <taxon>Neoteleostei</taxon>
        <taxon>Acanthomorphata</taxon>
        <taxon>Eupercaria</taxon>
        <taxon>Perciformes</taxon>
        <taxon>Cottioidei</taxon>
        <taxon>Gasterosteales</taxon>
        <taxon>Gasterosteidae</taxon>
        <taxon>Gasterosteus</taxon>
    </lineage>
</organism>
<dbReference type="PANTHER" id="PTHR37984:SF5">
    <property type="entry name" value="PROTEIN NYNRIN-LIKE"/>
    <property type="match status" value="1"/>
</dbReference>
<feature type="domain" description="Reverse transcriptase" evidence="11">
    <location>
        <begin position="570"/>
        <end position="749"/>
    </location>
</feature>
<keyword evidence="13" id="KW-1185">Reference proteome</keyword>
<dbReference type="InterPro" id="IPR036875">
    <property type="entry name" value="Znf_CCHC_sf"/>
</dbReference>
<name>A0AAQ4P7F6_GASAC</name>
<dbReference type="Proteomes" id="UP000007635">
    <property type="component" value="Chromosome XIII"/>
</dbReference>
<dbReference type="FunFam" id="3.10.20.370:FF:000003">
    <property type="entry name" value="Transposon Tf2-6 polyprotein"/>
    <property type="match status" value="1"/>
</dbReference>
<keyword evidence="3" id="KW-0548">Nucleotidyltransferase</keyword>
<dbReference type="Gene3D" id="4.10.60.10">
    <property type="entry name" value="Zinc finger, CCHC-type"/>
    <property type="match status" value="1"/>
</dbReference>
<dbReference type="AlphaFoldDB" id="A0AAQ4P7F6"/>
<dbReference type="GO" id="GO:0003676">
    <property type="term" value="F:nucleic acid binding"/>
    <property type="evidence" value="ECO:0007669"/>
    <property type="project" value="InterPro"/>
</dbReference>
<evidence type="ECO:0000259" key="10">
    <source>
        <dbReference type="PROSITE" id="PS50158"/>
    </source>
</evidence>
<dbReference type="FunFam" id="3.30.70.270:FF:000020">
    <property type="entry name" value="Transposon Tf2-6 polyprotein-like Protein"/>
    <property type="match status" value="1"/>
</dbReference>
<dbReference type="InterPro" id="IPR005162">
    <property type="entry name" value="Retrotrans_gag_dom"/>
</dbReference>
<dbReference type="SUPFAM" id="SSF50630">
    <property type="entry name" value="Acid proteases"/>
    <property type="match status" value="1"/>
</dbReference>
<dbReference type="Pfam" id="PF08284">
    <property type="entry name" value="RVP_2"/>
    <property type="match status" value="1"/>
</dbReference>
<sequence>MNPADSDNLKAAIGAQGNRLKQQEDQLSALQHGVEGLASGQEDFKAAMTTQVNLLSNQIHQMLTHLNQAPSASPVLAAADAPPAPAPHSQAIRLAPPEKFSGESRECKSFIVNCEMHYEQLPSAFPTERSKVAFMISHLTGRAKVWATTEWSRASPSCQSLARFTETLRRVFDPTTSGRETARELNTIRQGMASVSDYAIRFRTLAADSGWNATALYDAFISGLSDPIQDLLVPLDLPEDLDAVIALAVRTDHRLKTRMQDRGLPSTNSRVVSPLPSPVQWRAVSSRDPEEPMQLGQARLSAEERRRRLQEGRCFYCGEQGHLVVGCPARRTTHQGKKSPLLNRFASSGSSSRSLMKIQVSHHDTTVSMGVLVDSGADESLMDWGFANQMGVRSAPLNQPLKASALDGSFIFNVTHVTEPVAIRIGDHHELVTFHLFHSAQHPLILGFPWLKKHNPHIDWCSGRIISWGGKRGGLDRVPGQEVEIGVIGDLVSASAPTHTHNLRDVTSVPSCYHDLEEVFSKSKATSLPPHRPYDCPIDLIPGAPIPKGRLYSISGPEKVAMTEYIEASLKAGLIRPSSSPAGAGFFFVGKKDGSLRPCIDYGPLNDITIKNRYPLPLMSSAFEQLQQARIFTKLDLRNAYHLVRIREGDEWKTGFNTPSGHYEYLVMPFGLTNAPAVFQALINDVLREFLNQFVFVYLDDILIFSPDRDTHVRHVRQVLQRLLENHLYVKAEKSEFHANVVSFLGFVIAPGKIQMDPAKVSAVAQWPTPDNRKKVQQFLGFANFYRRFIRNFSAIASPLHVLTSPQAPFLWSPQAEVAFTRLKEMFTTAPILTVPDPSRQFVVEVDASNDGVGAVLSQRSTEDHKLHPCAFLSRKLSPAERNYDVGNRELLAVKLALEEWRHWLEGAQHPFIVWTDHKNLEYIRKAKRLNSRQARWTLFFNRFNFVLSYRPGSQNTKPDALSRLFNPEPTAKKPEPMLPPHRVVGAVTWQIESEVKRANGENPTPSGCPVNRLFVPATMRPQVIGLTPQSSPAIQGSGEPYMPSDKGSGGPPWNARSGSMLVRAPSVLGTRPPPRHAQGCCNHSRCPVDPGLRFRWTSSLVSRSLKVTALSSRRINCPPCNMEWKGWQAGRRTSRPP</sequence>
<reference evidence="12" key="2">
    <citation type="submission" date="2025-08" db="UniProtKB">
        <authorList>
            <consortium name="Ensembl"/>
        </authorList>
    </citation>
    <scope>IDENTIFICATION</scope>
</reference>
<evidence type="ECO:0000313" key="13">
    <source>
        <dbReference type="Proteomes" id="UP000007635"/>
    </source>
</evidence>
<dbReference type="Pfam" id="PF00078">
    <property type="entry name" value="RVT_1"/>
    <property type="match status" value="1"/>
</dbReference>
<dbReference type="InterPro" id="IPR001878">
    <property type="entry name" value="Znf_CCHC"/>
</dbReference>
<keyword evidence="8" id="KW-0863">Zinc-finger</keyword>
<evidence type="ECO:0000256" key="6">
    <source>
        <dbReference type="ARBA" id="ARBA00022801"/>
    </source>
</evidence>
<dbReference type="GO" id="GO:0008270">
    <property type="term" value="F:zinc ion binding"/>
    <property type="evidence" value="ECO:0007669"/>
    <property type="project" value="UniProtKB-KW"/>
</dbReference>
<dbReference type="InterPro" id="IPR043502">
    <property type="entry name" value="DNA/RNA_pol_sf"/>
</dbReference>
<protein>
    <recommendedName>
        <fullName evidence="14">Reverse transcriptase</fullName>
    </recommendedName>
</protein>
<evidence type="ECO:0000259" key="11">
    <source>
        <dbReference type="PROSITE" id="PS50878"/>
    </source>
</evidence>
<dbReference type="InterPro" id="IPR000477">
    <property type="entry name" value="RT_dom"/>
</dbReference>
<dbReference type="CDD" id="cd01647">
    <property type="entry name" value="RT_LTR"/>
    <property type="match status" value="1"/>
</dbReference>
<evidence type="ECO:0000256" key="8">
    <source>
        <dbReference type="PROSITE-ProRule" id="PRU00047"/>
    </source>
</evidence>
<keyword evidence="8" id="KW-0862">Zinc</keyword>
<dbReference type="InterPro" id="IPR021109">
    <property type="entry name" value="Peptidase_aspartic_dom_sf"/>
</dbReference>
<reference evidence="12" key="3">
    <citation type="submission" date="2025-09" db="UniProtKB">
        <authorList>
            <consortium name="Ensembl"/>
        </authorList>
    </citation>
    <scope>IDENTIFICATION</scope>
</reference>
<dbReference type="Gene3D" id="3.30.70.270">
    <property type="match status" value="2"/>
</dbReference>